<dbReference type="Pfam" id="PF01839">
    <property type="entry name" value="FG-GAP"/>
    <property type="match status" value="2"/>
</dbReference>
<feature type="domain" description="YDG" evidence="4">
    <location>
        <begin position="505"/>
        <end position="589"/>
    </location>
</feature>
<comment type="caution">
    <text evidence="5">The sequence shown here is derived from an EMBL/GenBank/DDBJ whole genome shotgun (WGS) entry which is preliminary data.</text>
</comment>
<protein>
    <submittedName>
        <fullName evidence="5">Lead, cadmium, zinc and mercury transporting ATPase</fullName>
    </submittedName>
</protein>
<organism evidence="5 6">
    <name type="scientific">Fimbriiglobus ruber</name>
    <dbReference type="NCBI Taxonomy" id="1908690"/>
    <lineage>
        <taxon>Bacteria</taxon>
        <taxon>Pseudomonadati</taxon>
        <taxon>Planctomycetota</taxon>
        <taxon>Planctomycetia</taxon>
        <taxon>Gemmatales</taxon>
        <taxon>Gemmataceae</taxon>
        <taxon>Fimbriiglobus</taxon>
    </lineage>
</organism>
<dbReference type="InterPro" id="IPR028994">
    <property type="entry name" value="Integrin_alpha_N"/>
</dbReference>
<feature type="domain" description="YDG" evidence="4">
    <location>
        <begin position="593"/>
        <end position="673"/>
    </location>
</feature>
<evidence type="ECO:0000256" key="1">
    <source>
        <dbReference type="ARBA" id="ARBA00022729"/>
    </source>
</evidence>
<feature type="domain" description="YDG" evidence="4">
    <location>
        <begin position="4"/>
        <end position="50"/>
    </location>
</feature>
<accession>A0A225DGS9</accession>
<dbReference type="OrthoDB" id="290388at2"/>
<dbReference type="EMBL" id="NIDE01000008">
    <property type="protein sequence ID" value="OWK40163.1"/>
    <property type="molecule type" value="Genomic_DNA"/>
</dbReference>
<dbReference type="InterPro" id="IPR013783">
    <property type="entry name" value="Ig-like_fold"/>
</dbReference>
<evidence type="ECO:0000313" key="6">
    <source>
        <dbReference type="Proteomes" id="UP000214646"/>
    </source>
</evidence>
<feature type="domain" description="YDG" evidence="4">
    <location>
        <begin position="236"/>
        <end position="320"/>
    </location>
</feature>
<dbReference type="InterPro" id="IPR013517">
    <property type="entry name" value="FG-GAP"/>
</dbReference>
<gene>
    <name evidence="5" type="ORF">FRUB_05082</name>
</gene>
<dbReference type="Pfam" id="PF16640">
    <property type="entry name" value="Big_3_5"/>
    <property type="match status" value="3"/>
</dbReference>
<feature type="domain" description="YDG" evidence="4">
    <location>
        <begin position="56"/>
        <end position="140"/>
    </location>
</feature>
<feature type="domain" description="Bacterial Ig-like" evidence="3">
    <location>
        <begin position="974"/>
        <end position="1061"/>
    </location>
</feature>
<feature type="domain" description="Bacterial Ig-like" evidence="3">
    <location>
        <begin position="774"/>
        <end position="869"/>
    </location>
</feature>
<feature type="domain" description="YDG" evidence="4">
    <location>
        <begin position="683"/>
        <end position="754"/>
    </location>
</feature>
<evidence type="ECO:0000256" key="2">
    <source>
        <dbReference type="SAM" id="MobiDB-lite"/>
    </source>
</evidence>
<dbReference type="SUPFAM" id="SSF69318">
    <property type="entry name" value="Integrin alpha N-terminal domain"/>
    <property type="match status" value="1"/>
</dbReference>
<dbReference type="Pfam" id="PF13517">
    <property type="entry name" value="FG-GAP_3"/>
    <property type="match status" value="1"/>
</dbReference>
<feature type="domain" description="YDG" evidence="4">
    <location>
        <begin position="327"/>
        <end position="410"/>
    </location>
</feature>
<dbReference type="Gene3D" id="2.130.10.130">
    <property type="entry name" value="Integrin alpha, N-terminal"/>
    <property type="match status" value="2"/>
</dbReference>
<dbReference type="InterPro" id="IPR032109">
    <property type="entry name" value="Big_3_5"/>
</dbReference>
<dbReference type="Pfam" id="PF18657">
    <property type="entry name" value="YDG"/>
    <property type="match status" value="9"/>
</dbReference>
<name>A0A225DGS9_9BACT</name>
<dbReference type="Proteomes" id="UP000214646">
    <property type="component" value="Unassembled WGS sequence"/>
</dbReference>
<feature type="compositionally biased region" description="Low complexity" evidence="2">
    <location>
        <begin position="1050"/>
        <end position="1065"/>
    </location>
</feature>
<dbReference type="InterPro" id="IPR041248">
    <property type="entry name" value="YDG"/>
</dbReference>
<dbReference type="Gene3D" id="2.60.40.10">
    <property type="entry name" value="Immunoglobulins"/>
    <property type="match status" value="3"/>
</dbReference>
<evidence type="ECO:0000313" key="5">
    <source>
        <dbReference type="EMBL" id="OWK40163.1"/>
    </source>
</evidence>
<feature type="domain" description="Bacterial Ig-like" evidence="3">
    <location>
        <begin position="877"/>
        <end position="956"/>
    </location>
</feature>
<evidence type="ECO:0000259" key="4">
    <source>
        <dbReference type="Pfam" id="PF18657"/>
    </source>
</evidence>
<keyword evidence="6" id="KW-1185">Reference proteome</keyword>
<feature type="domain" description="YDG" evidence="4">
    <location>
        <begin position="146"/>
        <end position="231"/>
    </location>
</feature>
<reference evidence="6" key="1">
    <citation type="submission" date="2017-06" db="EMBL/GenBank/DDBJ databases">
        <title>Genome analysis of Fimbriiglobus ruber SP5, the first member of the order Planctomycetales with confirmed chitinolytic capability.</title>
        <authorList>
            <person name="Ravin N.V."/>
            <person name="Rakitin A.L."/>
            <person name="Ivanova A.A."/>
            <person name="Beletsky A.V."/>
            <person name="Kulichevskaya I.S."/>
            <person name="Mardanov A.V."/>
            <person name="Dedysh S.N."/>
        </authorList>
    </citation>
    <scope>NUCLEOTIDE SEQUENCE [LARGE SCALE GENOMIC DNA]</scope>
    <source>
        <strain evidence="6">SP5</strain>
    </source>
</reference>
<dbReference type="RefSeq" id="WP_088256133.1">
    <property type="nucleotide sequence ID" value="NZ_NIDE01000008.1"/>
</dbReference>
<proteinExistence type="predicted"/>
<feature type="region of interest" description="Disordered" evidence="2">
    <location>
        <begin position="1049"/>
        <end position="1069"/>
    </location>
</feature>
<keyword evidence="1" id="KW-0732">Signal</keyword>
<evidence type="ECO:0000259" key="3">
    <source>
        <dbReference type="Pfam" id="PF16640"/>
    </source>
</evidence>
<sequence>MFGTDDVHLISTGATGTFASKDVNTGITVTTSGFTLTGNQAVDYTLTQPTTTASITPATLTVTGVTAGNKVYDGTTTATLNTGGATLTGTIYGSDDVHLISTGATGTFASKDVNTGIGVTTSGFALTGNQAVDYTLTQPTATASITPATLTVTGVTANDRPYDGATDATLNTGGATLTGTIYGTDDVHLTSTGATGTFASKDVNTGIGVTTSGFALTGNQAVDYTLIQSTTTASITPATLTVAGVTANNRPYDGATDATLNTGAATLTGIVFGTDDVHLVSTGATATFASKDVNTSILVTTSGFALTGNQAVDYTLTQPTTTANIAPATLTVTGVIAGNKVYDGTTDATLNTGAAGLTGTVYGADDVHLNSSAAVGTFVDKDVNTGILVTTSGFTLTGNQAVDYTLTQPTTTANISPRIISLTGVTATNKVYDATTTAILNTGSIALVGVFPGDAVTPTTNEAVGTFASKDVDTGINVTTSGFGLDGAQAGDYILTQPTTAANITPAALTVAGITASDKVYDRTPVATLNAGGASLVGVFTGDDVTLNTSGAVGAFLSVNAGSNVPVTVTGLTLSGAQAGDYTVSGTTAANITPRALSITGVRTLDKVYDGTTNDTLDASAAGLVGLLPGDSVGLITTNAVGTFAGRNVGSGIPVTTAGFALGGAQGADYTLTFPTSIASIMPRPVIVTAAPSTKVYDGTTSSTAVPTVGGTGLGAGDTAAFTEVYDNPGVGIGKQMTPSGTVNDGNGGANYTFTFVPEPSGTITPSTFTTTTVTSSAPTVAFGSPVTFAATVQAGGEAPTGQVEFFDDTTQTDLGAGVLQNTTADTAVWTLTSTSTQLTGGPHSIRAVFTPTGFQLATSSGNVSVTVTPTTTTTAVTAAADPVSAGQSATFTATVTAAAGTPTGSVLFSIDGGAPTPVALGGVTATLIVPGLSVGSHTVTSTFQATGSYLTSSGTLAPAETVSPAGTTTALAITPDTSASGSPVTLTAVVTTTTSGAAAPTGTVTFTDQTTGAVIATVPTTNGTATFHWTGVPATAQTIVAQYNGDANTTASTSTPQSTTAGSTSAGGGSSTLLLGNGTIAVGADAGGGPVVESFGANGSPQLAATLALNASFTGGVRVATGDFNGDGVADIVVGSGPGTPNEVVILDGKTGTVITTFQPFEASFTGGVFVAVGDITGDGVPDLVVTPDQTGGPVVAVYDGAKLVQGLASGQPNGQPAQIDRFFGIQDPNFRGGARAAVGDVNGDGVADIVVSAGFGGGPRIAGFDGKSVASGSADPTKLFADFFAFDSSLTNGTYVAVGDVNGDGKADIVVGGGPGGAPRVTVFSGSSLLGGTQTTIADFFAGDTSDRGGVRVAVKNLDGDADADLVVGSGTGDGSRVTAYTGQSILANPSDPTSLYDFDALPGFTGGVFVG</sequence>
<feature type="domain" description="YDG" evidence="4">
    <location>
        <begin position="417"/>
        <end position="499"/>
    </location>
</feature>